<dbReference type="SUPFAM" id="SSF46955">
    <property type="entry name" value="Putative DNA-binding domain"/>
    <property type="match status" value="1"/>
</dbReference>
<dbReference type="Gene3D" id="1.10.10.10">
    <property type="entry name" value="Winged helix-like DNA-binding domain superfamily/Winged helix DNA-binding domain"/>
    <property type="match status" value="1"/>
</dbReference>
<evidence type="ECO:0000313" key="2">
    <source>
        <dbReference type="EMBL" id="QQR39465.1"/>
    </source>
</evidence>
<feature type="domain" description="Helix-turn-helix" evidence="1">
    <location>
        <begin position="26"/>
        <end position="72"/>
    </location>
</feature>
<reference evidence="2 3" key="1">
    <citation type="submission" date="2021-01" db="EMBL/GenBank/DDBJ databases">
        <title>Genome seq and assembly of Devosia sp. LEGU1.</title>
        <authorList>
            <person name="Chhetri G."/>
        </authorList>
    </citation>
    <scope>NUCLEOTIDE SEQUENCE [LARGE SCALE GENOMIC DNA]</scope>
    <source>
        <strain evidence="2 3">LEGU1</strain>
    </source>
</reference>
<gene>
    <name evidence="2" type="ORF">JI748_00105</name>
</gene>
<keyword evidence="3" id="KW-1185">Reference proteome</keyword>
<dbReference type="InterPro" id="IPR009061">
    <property type="entry name" value="DNA-bd_dom_put_sf"/>
</dbReference>
<dbReference type="Pfam" id="PF12728">
    <property type="entry name" value="HTH_17"/>
    <property type="match status" value="1"/>
</dbReference>
<accession>A0ABX7C5F7</accession>
<name>A0ABX7C5F7_9HYPH</name>
<dbReference type="InterPro" id="IPR041657">
    <property type="entry name" value="HTH_17"/>
</dbReference>
<dbReference type="EMBL" id="CP068046">
    <property type="protein sequence ID" value="QQR39465.1"/>
    <property type="molecule type" value="Genomic_DNA"/>
</dbReference>
<dbReference type="RefSeq" id="WP_201633651.1">
    <property type="nucleotide sequence ID" value="NZ_CP068046.1"/>
</dbReference>
<dbReference type="InterPro" id="IPR036388">
    <property type="entry name" value="WH-like_DNA-bd_sf"/>
</dbReference>
<evidence type="ECO:0000313" key="3">
    <source>
        <dbReference type="Proteomes" id="UP000595857"/>
    </source>
</evidence>
<protein>
    <submittedName>
        <fullName evidence="2">Helix-turn-helix domain-containing protein</fullName>
    </submittedName>
</protein>
<sequence>MPQMKFEQLCELFTYTPKGRPLKGFEVAELLGISIRTIEDWRQTGEGPRYYSPTGTRRCWYSERDILEWMAAGAKRSTSEAA</sequence>
<evidence type="ECO:0000259" key="1">
    <source>
        <dbReference type="Pfam" id="PF12728"/>
    </source>
</evidence>
<organism evidence="2 3">
    <name type="scientific">Devosia rhizoryzae</name>
    <dbReference type="NCBI Taxonomy" id="2774137"/>
    <lineage>
        <taxon>Bacteria</taxon>
        <taxon>Pseudomonadati</taxon>
        <taxon>Pseudomonadota</taxon>
        <taxon>Alphaproteobacteria</taxon>
        <taxon>Hyphomicrobiales</taxon>
        <taxon>Devosiaceae</taxon>
        <taxon>Devosia</taxon>
    </lineage>
</organism>
<proteinExistence type="predicted"/>
<dbReference type="Proteomes" id="UP000595857">
    <property type="component" value="Chromosome"/>
</dbReference>